<organism evidence="1 2">
    <name type="scientific">Sistotremastrum niveocremeum HHB9708</name>
    <dbReference type="NCBI Taxonomy" id="1314777"/>
    <lineage>
        <taxon>Eukaryota</taxon>
        <taxon>Fungi</taxon>
        <taxon>Dikarya</taxon>
        <taxon>Basidiomycota</taxon>
        <taxon>Agaricomycotina</taxon>
        <taxon>Agaricomycetes</taxon>
        <taxon>Sistotremastrales</taxon>
        <taxon>Sistotremastraceae</taxon>
        <taxon>Sertulicium</taxon>
        <taxon>Sertulicium niveocremeum</taxon>
    </lineage>
</organism>
<keyword evidence="2" id="KW-1185">Reference proteome</keyword>
<dbReference type="AlphaFoldDB" id="A0A164NCK2"/>
<proteinExistence type="predicted"/>
<evidence type="ECO:0000313" key="2">
    <source>
        <dbReference type="Proteomes" id="UP000076722"/>
    </source>
</evidence>
<reference evidence="1 2" key="1">
    <citation type="journal article" date="2016" name="Mol. Biol. Evol.">
        <title>Comparative Genomics of Early-Diverging Mushroom-Forming Fungi Provides Insights into the Origins of Lignocellulose Decay Capabilities.</title>
        <authorList>
            <person name="Nagy L.G."/>
            <person name="Riley R."/>
            <person name="Tritt A."/>
            <person name="Adam C."/>
            <person name="Daum C."/>
            <person name="Floudas D."/>
            <person name="Sun H."/>
            <person name="Yadav J.S."/>
            <person name="Pangilinan J."/>
            <person name="Larsson K.H."/>
            <person name="Matsuura K."/>
            <person name="Barry K."/>
            <person name="Labutti K."/>
            <person name="Kuo R."/>
            <person name="Ohm R.A."/>
            <person name="Bhattacharya S.S."/>
            <person name="Shirouzu T."/>
            <person name="Yoshinaga Y."/>
            <person name="Martin F.M."/>
            <person name="Grigoriev I.V."/>
            <person name="Hibbett D.S."/>
        </authorList>
    </citation>
    <scope>NUCLEOTIDE SEQUENCE [LARGE SCALE GENOMIC DNA]</scope>
    <source>
        <strain evidence="1 2">HHB9708</strain>
    </source>
</reference>
<dbReference type="Proteomes" id="UP000076722">
    <property type="component" value="Unassembled WGS sequence"/>
</dbReference>
<name>A0A164NCK2_9AGAM</name>
<evidence type="ECO:0000313" key="1">
    <source>
        <dbReference type="EMBL" id="KZS87581.1"/>
    </source>
</evidence>
<accession>A0A164NCK2</accession>
<gene>
    <name evidence="1" type="ORF">SISNIDRAFT_490932</name>
</gene>
<protein>
    <submittedName>
        <fullName evidence="1">Uncharacterized protein</fullName>
    </submittedName>
</protein>
<dbReference type="EMBL" id="KV419447">
    <property type="protein sequence ID" value="KZS87581.1"/>
    <property type="molecule type" value="Genomic_DNA"/>
</dbReference>
<sequence>MSSESLLLSMLSNLDKSSIFAVEPPECQAFFLNTFRVFPSIQFSSDRRSIPCAPTMLRGISRPALLSIRSSHPIYLDLPSIPPTYSLGSRSFIFTCAHEGSPSNIDRPREWSQLHQPCNDDSRGEISDADPLGLSAYGAHSGQKDRRVGSPMLHKSSVFVCLLIRNRFAVIFRDISTVIAVWMYALQGPHMSQTSIWLPMHPWNFCTRYLQLVTISSIQIHAIDFD</sequence>